<dbReference type="AlphaFoldDB" id="A0A7R8ZMX8"/>
<dbReference type="InterPro" id="IPR024864">
    <property type="entry name" value="Nup54/Nup57/Nup44"/>
</dbReference>
<dbReference type="GO" id="GO:0006999">
    <property type="term" value="P:nuclear pore organization"/>
    <property type="evidence" value="ECO:0007669"/>
    <property type="project" value="TreeGrafter"/>
</dbReference>
<accession>A0A7R8ZMX8</accession>
<evidence type="ECO:0000313" key="4">
    <source>
        <dbReference type="EMBL" id="CAD7225310.1"/>
    </source>
</evidence>
<dbReference type="Gene3D" id="1.20.5.490">
    <property type="entry name" value="Single helix bin"/>
    <property type="match status" value="1"/>
</dbReference>
<dbReference type="OrthoDB" id="6360598at2759"/>
<dbReference type="InterPro" id="IPR025712">
    <property type="entry name" value="Nup54_alpha-helical_dom"/>
</dbReference>
<reference evidence="4" key="1">
    <citation type="submission" date="2020-11" db="EMBL/GenBank/DDBJ databases">
        <authorList>
            <person name="Tran Van P."/>
        </authorList>
    </citation>
    <scope>NUCLEOTIDE SEQUENCE</scope>
</reference>
<evidence type="ECO:0000256" key="3">
    <source>
        <dbReference type="ARBA" id="ARBA00023242"/>
    </source>
</evidence>
<dbReference type="PANTHER" id="PTHR13000:SF0">
    <property type="entry name" value="NUCLEOPORIN P54"/>
    <property type="match status" value="1"/>
</dbReference>
<sequence>MAAVSYPKIFNDERDAKIAKWNQMQAAWGTGKGWYSAQHPPVEFRPENPFCRFKAVGYAKLPSSKDEDGLVALFINKNYEEVSSNVKGFCDGIQKILSAPPQTSLGGSSFLSFGASQQQPNTQSNPNIAVEIDGRKPLPGIDPILWDQAKKDNPCPGNLIPVPMLGFTGLQRRLKAQELETKLHQGSLDGIASEIEELRSRSAQSTARRNELKEKQRHLGHRVIKAICRQEERRKRGLALLPEEEVLASGIEVLLQSLMAPGQSRGRLNELLSQRDRILSLPRASAPGHQFVFDESDAEGDRGKTFQQIEQLCRENQCALAQVIKTLKEDLQLMESCAREVREMTVR</sequence>
<protein>
    <submittedName>
        <fullName evidence="4">Uncharacterized protein</fullName>
    </submittedName>
</protein>
<evidence type="ECO:0000256" key="2">
    <source>
        <dbReference type="ARBA" id="ARBA00022448"/>
    </source>
</evidence>
<dbReference type="Pfam" id="PF13874">
    <property type="entry name" value="Nup54"/>
    <property type="match status" value="1"/>
</dbReference>
<organism evidence="4">
    <name type="scientific">Cyprideis torosa</name>
    <dbReference type="NCBI Taxonomy" id="163714"/>
    <lineage>
        <taxon>Eukaryota</taxon>
        <taxon>Metazoa</taxon>
        <taxon>Ecdysozoa</taxon>
        <taxon>Arthropoda</taxon>
        <taxon>Crustacea</taxon>
        <taxon>Oligostraca</taxon>
        <taxon>Ostracoda</taxon>
        <taxon>Podocopa</taxon>
        <taxon>Podocopida</taxon>
        <taxon>Cytherocopina</taxon>
        <taxon>Cytheroidea</taxon>
        <taxon>Cytherideidae</taxon>
        <taxon>Cyprideis</taxon>
    </lineage>
</organism>
<dbReference type="GO" id="GO:0006607">
    <property type="term" value="P:NLS-bearing protein import into nucleus"/>
    <property type="evidence" value="ECO:0007669"/>
    <property type="project" value="TreeGrafter"/>
</dbReference>
<keyword evidence="3" id="KW-0539">Nucleus</keyword>
<dbReference type="EMBL" id="OB660548">
    <property type="protein sequence ID" value="CAD7225310.1"/>
    <property type="molecule type" value="Genomic_DNA"/>
</dbReference>
<dbReference type="GO" id="GO:0017056">
    <property type="term" value="F:structural constituent of nuclear pore"/>
    <property type="evidence" value="ECO:0007669"/>
    <property type="project" value="TreeGrafter"/>
</dbReference>
<gene>
    <name evidence="4" type="ORF">CTOB1V02_LOCUS3255</name>
</gene>
<dbReference type="GO" id="GO:0036228">
    <property type="term" value="P:protein localization to nuclear inner membrane"/>
    <property type="evidence" value="ECO:0007669"/>
    <property type="project" value="TreeGrafter"/>
</dbReference>
<evidence type="ECO:0000256" key="1">
    <source>
        <dbReference type="ARBA" id="ARBA00004123"/>
    </source>
</evidence>
<dbReference type="GO" id="GO:0044613">
    <property type="term" value="C:nuclear pore central transport channel"/>
    <property type="evidence" value="ECO:0007669"/>
    <property type="project" value="TreeGrafter"/>
</dbReference>
<comment type="subcellular location">
    <subcellularLocation>
        <location evidence="1">Nucleus</location>
    </subcellularLocation>
</comment>
<name>A0A7R8ZMX8_9CRUS</name>
<keyword evidence="2" id="KW-0813">Transport</keyword>
<proteinExistence type="predicted"/>
<dbReference type="PANTHER" id="PTHR13000">
    <property type="entry name" value="NUCLEOPORIN P54"/>
    <property type="match status" value="1"/>
</dbReference>